<gene>
    <name evidence="1" type="ORF">AB5J51_02800</name>
</gene>
<dbReference type="AlphaFoldDB" id="A0AB39XYN4"/>
<sequence length="136" mass="14077">MAATPCTARDARRILEVAADLARTTPDALAAAMVAGTLGTPVPVHVERAVRRAMDAGRSPVPSAGRGSVLTPARARTEEVLTRLRGCRARLAAAPQDPAALRAMDDAGYTLCVLMGRATVHEAVLAAEARLLSSAP</sequence>
<dbReference type="RefSeq" id="WP_234382295.1">
    <property type="nucleotide sequence ID" value="NZ_CP165727.1"/>
</dbReference>
<dbReference type="InterPro" id="IPR033457">
    <property type="entry name" value="DUF5133"/>
</dbReference>
<reference evidence="1" key="1">
    <citation type="submission" date="2024-08" db="EMBL/GenBank/DDBJ databases">
        <authorList>
            <person name="Yu S.T."/>
        </authorList>
    </citation>
    <scope>NUCLEOTIDE SEQUENCE</scope>
    <source>
        <strain evidence="1">R33</strain>
    </source>
</reference>
<proteinExistence type="predicted"/>
<evidence type="ECO:0000313" key="1">
    <source>
        <dbReference type="EMBL" id="XDV61941.1"/>
    </source>
</evidence>
<name>A0AB39XYN4_9ACTN</name>
<protein>
    <submittedName>
        <fullName evidence="1">DUF5133 domain-containing protein</fullName>
    </submittedName>
</protein>
<accession>A0AB39XYN4</accession>
<organism evidence="1">
    <name type="scientific">Streptomyces sp. R33</name>
    <dbReference type="NCBI Taxonomy" id="3238629"/>
    <lineage>
        <taxon>Bacteria</taxon>
        <taxon>Bacillati</taxon>
        <taxon>Actinomycetota</taxon>
        <taxon>Actinomycetes</taxon>
        <taxon>Kitasatosporales</taxon>
        <taxon>Streptomycetaceae</taxon>
        <taxon>Streptomyces</taxon>
    </lineage>
</organism>
<dbReference type="EMBL" id="CP165727">
    <property type="protein sequence ID" value="XDV61941.1"/>
    <property type="molecule type" value="Genomic_DNA"/>
</dbReference>
<dbReference type="Pfam" id="PF17196">
    <property type="entry name" value="DUF5133"/>
    <property type="match status" value="1"/>
</dbReference>